<dbReference type="KEGG" id="tmu:101361812"/>
<evidence type="ECO:0000256" key="1">
    <source>
        <dbReference type="SAM" id="MobiDB-lite"/>
    </source>
</evidence>
<dbReference type="OrthoDB" id="10050903at2759"/>
<dbReference type="PANTHER" id="PTHR36871:SF1">
    <property type="entry name" value="COILED-COIL DOMAIN-CONTAINING PROTEIN 190"/>
    <property type="match status" value="1"/>
</dbReference>
<dbReference type="InterPro" id="IPR031525">
    <property type="entry name" value="CC190"/>
</dbReference>
<proteinExistence type="predicted"/>
<protein>
    <submittedName>
        <fullName evidence="3">Coiled-coil domain-containing protein 190</fullName>
    </submittedName>
</protein>
<evidence type="ECO:0000313" key="3">
    <source>
        <dbReference type="RefSeq" id="XP_004385838.1"/>
    </source>
</evidence>
<reference evidence="3" key="1">
    <citation type="submission" date="2025-08" db="UniProtKB">
        <authorList>
            <consortium name="RefSeq"/>
        </authorList>
    </citation>
    <scope>IDENTIFICATION</scope>
</reference>
<dbReference type="FunCoup" id="A0A2Y9E3Q4">
    <property type="interactions" value="2"/>
</dbReference>
<dbReference type="Proteomes" id="UP000248480">
    <property type="component" value="Unplaced"/>
</dbReference>
<name>A0A2Y9E3Q4_TRIMA</name>
<organism evidence="2 3">
    <name type="scientific">Trichechus manatus latirostris</name>
    <name type="common">Florida manatee</name>
    <dbReference type="NCBI Taxonomy" id="127582"/>
    <lineage>
        <taxon>Eukaryota</taxon>
        <taxon>Metazoa</taxon>
        <taxon>Chordata</taxon>
        <taxon>Craniata</taxon>
        <taxon>Vertebrata</taxon>
        <taxon>Euteleostomi</taxon>
        <taxon>Mammalia</taxon>
        <taxon>Eutheria</taxon>
        <taxon>Afrotheria</taxon>
        <taxon>Sirenia</taxon>
        <taxon>Trichechidae</taxon>
        <taxon>Trichechus</taxon>
    </lineage>
</organism>
<dbReference type="Pfam" id="PF15768">
    <property type="entry name" value="CC190"/>
    <property type="match status" value="1"/>
</dbReference>
<evidence type="ECO:0000313" key="2">
    <source>
        <dbReference type="Proteomes" id="UP000248480"/>
    </source>
</evidence>
<sequence>MKRTERHMVRGPMHKHFDLEGKTTQQVEARLSQCLQRLEGIHLYHMKLLTREQRQLQKELQRLQQALATNMPKEIYKTKSQRALLHHIGLKDPMRRNKQSLSQHYRSTHFTEEKPQAQGKDSINLPKGIDSSKRISILGQDQEISTITLDQWPGSSLADEIRSTDANLQSDQDTWKDIPPNSMECTSTGNMKGEAMKSTYLELFAKARKAHYLRHRVHPESERLLSTGETFGHEKSLLCKEEKVSEQADHLSLPL</sequence>
<dbReference type="RefSeq" id="XP_004385838.1">
    <property type="nucleotide sequence ID" value="XM_004385781.1"/>
</dbReference>
<dbReference type="AlphaFoldDB" id="A0A2Y9E3Q4"/>
<dbReference type="PANTHER" id="PTHR36871">
    <property type="entry name" value="COILED-COIL DOMAIN-CONTAINING PROTEIN 190"/>
    <property type="match status" value="1"/>
</dbReference>
<keyword evidence="2" id="KW-1185">Reference proteome</keyword>
<dbReference type="CTD" id="339512"/>
<accession>A0A2Y9E3Q4</accession>
<dbReference type="GeneID" id="101361812"/>
<dbReference type="InParanoid" id="A0A2Y9E3Q4"/>
<gene>
    <name evidence="3" type="primary">CCDC190</name>
</gene>
<feature type="region of interest" description="Disordered" evidence="1">
    <location>
        <begin position="168"/>
        <end position="190"/>
    </location>
</feature>